<dbReference type="NCBIfam" id="TIGR02985">
    <property type="entry name" value="Sig70_bacteroi1"/>
    <property type="match status" value="1"/>
</dbReference>
<dbReference type="EMBL" id="JACHCB010000001">
    <property type="protein sequence ID" value="MBB6107501.1"/>
    <property type="molecule type" value="Genomic_DNA"/>
</dbReference>
<name>A0A1N6PQ47_9SPHI</name>
<dbReference type="Gene3D" id="1.10.1740.10">
    <property type="match status" value="1"/>
</dbReference>
<dbReference type="SUPFAM" id="SSF88659">
    <property type="entry name" value="Sigma3 and sigma4 domains of RNA polymerase sigma factors"/>
    <property type="match status" value="1"/>
</dbReference>
<dbReference type="NCBIfam" id="TIGR02937">
    <property type="entry name" value="sigma70-ECF"/>
    <property type="match status" value="1"/>
</dbReference>
<dbReference type="PANTHER" id="PTHR43133:SF46">
    <property type="entry name" value="RNA POLYMERASE SIGMA-70 FACTOR ECF SUBFAMILY"/>
    <property type="match status" value="1"/>
</dbReference>
<dbReference type="AlphaFoldDB" id="A0A1N6PQ47"/>
<evidence type="ECO:0000313" key="9">
    <source>
        <dbReference type="Proteomes" id="UP000541583"/>
    </source>
</evidence>
<dbReference type="Gene3D" id="1.10.10.10">
    <property type="entry name" value="Winged helix-like DNA-binding domain superfamily/Winged helix DNA-binding domain"/>
    <property type="match status" value="1"/>
</dbReference>
<feature type="domain" description="RNA polymerase sigma-70 region 2" evidence="5">
    <location>
        <begin position="22"/>
        <end position="88"/>
    </location>
</feature>
<dbReference type="SUPFAM" id="SSF88946">
    <property type="entry name" value="Sigma2 domain of RNA polymerase sigma factors"/>
    <property type="match status" value="1"/>
</dbReference>
<dbReference type="Proteomes" id="UP000548326">
    <property type="component" value="Unassembled WGS sequence"/>
</dbReference>
<evidence type="ECO:0000256" key="1">
    <source>
        <dbReference type="ARBA" id="ARBA00010641"/>
    </source>
</evidence>
<dbReference type="Pfam" id="PF04542">
    <property type="entry name" value="Sigma70_r2"/>
    <property type="match status" value="1"/>
</dbReference>
<feature type="domain" description="RNA polymerase sigma factor 70 region 4 type 2" evidence="6">
    <location>
        <begin position="124"/>
        <end position="170"/>
    </location>
</feature>
<dbReference type="InterPro" id="IPR007627">
    <property type="entry name" value="RNA_pol_sigma70_r2"/>
</dbReference>
<evidence type="ECO:0000256" key="2">
    <source>
        <dbReference type="ARBA" id="ARBA00023015"/>
    </source>
</evidence>
<dbReference type="OrthoDB" id="665849at2"/>
<dbReference type="InterPro" id="IPR036388">
    <property type="entry name" value="WH-like_DNA-bd_sf"/>
</dbReference>
<dbReference type="GO" id="GO:0006352">
    <property type="term" value="P:DNA-templated transcription initiation"/>
    <property type="evidence" value="ECO:0007669"/>
    <property type="project" value="InterPro"/>
</dbReference>
<proteinExistence type="inferred from homology"/>
<dbReference type="RefSeq" id="WP_076370167.1">
    <property type="nucleotide sequence ID" value="NZ_FTMG01000001.1"/>
</dbReference>
<dbReference type="EMBL" id="JACHCA010000001">
    <property type="protein sequence ID" value="MBB6126180.1"/>
    <property type="molecule type" value="Genomic_DNA"/>
</dbReference>
<gene>
    <name evidence="8" type="ORF">HDF22_000281</name>
    <name evidence="7" type="ORF">HDF23_000231</name>
</gene>
<dbReference type="InterPro" id="IPR013325">
    <property type="entry name" value="RNA_pol_sigma_r2"/>
</dbReference>
<dbReference type="STRING" id="354630.SAMN05421821_101577"/>
<dbReference type="Proteomes" id="UP000541583">
    <property type="component" value="Unassembled WGS sequence"/>
</dbReference>
<protein>
    <submittedName>
        <fullName evidence="8">RNA polymerase sigma-70 factor (ECF subfamily)</fullName>
    </submittedName>
</protein>
<keyword evidence="9" id="KW-1185">Reference proteome</keyword>
<reference evidence="9 10" key="1">
    <citation type="submission" date="2020-08" db="EMBL/GenBank/DDBJ databases">
        <title>Genomic Encyclopedia of Type Strains, Phase IV (KMG-V): Genome sequencing to study the core and pangenomes of soil and plant-associated prokaryotes.</title>
        <authorList>
            <person name="Whitman W."/>
        </authorList>
    </citation>
    <scope>NUCLEOTIDE SEQUENCE [LARGE SCALE GENOMIC DNA]</scope>
    <source>
        <strain evidence="7 9">ANJLi2</strain>
        <strain evidence="8 10">MP601</strain>
    </source>
</reference>
<dbReference type="PANTHER" id="PTHR43133">
    <property type="entry name" value="RNA POLYMERASE ECF-TYPE SIGMA FACTO"/>
    <property type="match status" value="1"/>
</dbReference>
<organism evidence="8 10">
    <name type="scientific">Mucilaginibacter lappiensis</name>
    <dbReference type="NCBI Taxonomy" id="354630"/>
    <lineage>
        <taxon>Bacteria</taxon>
        <taxon>Pseudomonadati</taxon>
        <taxon>Bacteroidota</taxon>
        <taxon>Sphingobacteriia</taxon>
        <taxon>Sphingobacteriales</taxon>
        <taxon>Sphingobacteriaceae</taxon>
        <taxon>Mucilaginibacter</taxon>
    </lineage>
</organism>
<dbReference type="InterPro" id="IPR013324">
    <property type="entry name" value="RNA_pol_sigma_r3/r4-like"/>
</dbReference>
<evidence type="ECO:0000313" key="7">
    <source>
        <dbReference type="EMBL" id="MBB6107501.1"/>
    </source>
</evidence>
<keyword evidence="2" id="KW-0805">Transcription regulation</keyword>
<accession>A0A1N6PQ47</accession>
<comment type="caution">
    <text evidence="8">The sequence shown here is derived from an EMBL/GenBank/DDBJ whole genome shotgun (WGS) entry which is preliminary data.</text>
</comment>
<dbReference type="GO" id="GO:0003677">
    <property type="term" value="F:DNA binding"/>
    <property type="evidence" value="ECO:0007669"/>
    <property type="project" value="InterPro"/>
</dbReference>
<evidence type="ECO:0000313" key="8">
    <source>
        <dbReference type="EMBL" id="MBB6126180.1"/>
    </source>
</evidence>
<dbReference type="InterPro" id="IPR014327">
    <property type="entry name" value="RNA_pol_sigma70_bacteroid"/>
</dbReference>
<sequence>MVSEIELIVLIKEGDIRAFDEFYKRNWRALYQTAYRSTSSQEDAKDLVQTVFINLWNCRQNLNPDAYKPSYLFKILRNNIINFYKQDSARRKRLEQLLYLDEVDQYTNEENLMAKELSIVIDGEIRELPRKMQEVFILSRRQHLSVNEISETLNITPRTVKNQLSNALKILRTKLGMF</sequence>
<dbReference type="InterPro" id="IPR039425">
    <property type="entry name" value="RNA_pol_sigma-70-like"/>
</dbReference>
<evidence type="ECO:0000256" key="3">
    <source>
        <dbReference type="ARBA" id="ARBA00023082"/>
    </source>
</evidence>
<keyword evidence="4" id="KW-0804">Transcription</keyword>
<evidence type="ECO:0000259" key="5">
    <source>
        <dbReference type="Pfam" id="PF04542"/>
    </source>
</evidence>
<evidence type="ECO:0000259" key="6">
    <source>
        <dbReference type="Pfam" id="PF08281"/>
    </source>
</evidence>
<evidence type="ECO:0000313" key="10">
    <source>
        <dbReference type="Proteomes" id="UP000548326"/>
    </source>
</evidence>
<comment type="similarity">
    <text evidence="1">Belongs to the sigma-70 factor family. ECF subfamily.</text>
</comment>
<dbReference type="InterPro" id="IPR014284">
    <property type="entry name" value="RNA_pol_sigma-70_dom"/>
</dbReference>
<keyword evidence="3" id="KW-0731">Sigma factor</keyword>
<evidence type="ECO:0000256" key="4">
    <source>
        <dbReference type="ARBA" id="ARBA00023163"/>
    </source>
</evidence>
<dbReference type="InterPro" id="IPR013249">
    <property type="entry name" value="RNA_pol_sigma70_r4_t2"/>
</dbReference>
<dbReference type="Pfam" id="PF08281">
    <property type="entry name" value="Sigma70_r4_2"/>
    <property type="match status" value="1"/>
</dbReference>
<dbReference type="GO" id="GO:0016987">
    <property type="term" value="F:sigma factor activity"/>
    <property type="evidence" value="ECO:0007669"/>
    <property type="project" value="UniProtKB-KW"/>
</dbReference>